<gene>
    <name evidence="7" type="ORF">CSA60_00805</name>
</gene>
<dbReference type="PANTHER" id="PTHR13096">
    <property type="entry name" value="MINA53 MYC INDUCED NUCLEAR ANTIGEN"/>
    <property type="match status" value="1"/>
</dbReference>
<evidence type="ECO:0000259" key="6">
    <source>
        <dbReference type="PROSITE" id="PS51184"/>
    </source>
</evidence>
<keyword evidence="5" id="KW-0408">Iron</keyword>
<evidence type="ECO:0000256" key="1">
    <source>
        <dbReference type="ARBA" id="ARBA00001954"/>
    </source>
</evidence>
<comment type="cofactor">
    <cofactor evidence="1">
        <name>Fe(2+)</name>
        <dbReference type="ChEBI" id="CHEBI:29033"/>
    </cofactor>
</comment>
<dbReference type="InterPro" id="IPR046799">
    <property type="entry name" value="ROXA-like_wH"/>
</dbReference>
<dbReference type="STRING" id="207954.MED92_09056"/>
<comment type="caution">
    <text evidence="7">The sequence shown here is derived from an EMBL/GenBank/DDBJ whole genome shotgun (WGS) entry which is preliminary data.</text>
</comment>
<evidence type="ECO:0000256" key="3">
    <source>
        <dbReference type="ARBA" id="ARBA00022964"/>
    </source>
</evidence>
<dbReference type="AlphaFoldDB" id="A0A2G6JPP1"/>
<accession>A0A2G6JPP1</accession>
<keyword evidence="2" id="KW-0479">Metal-binding</keyword>
<evidence type="ECO:0000256" key="4">
    <source>
        <dbReference type="ARBA" id="ARBA00023002"/>
    </source>
</evidence>
<dbReference type="EMBL" id="PDSH01000006">
    <property type="protein sequence ID" value="PIE25383.1"/>
    <property type="molecule type" value="Genomic_DNA"/>
</dbReference>
<dbReference type="Pfam" id="PF08007">
    <property type="entry name" value="JmjC_2"/>
    <property type="match status" value="1"/>
</dbReference>
<dbReference type="InterPro" id="IPR039994">
    <property type="entry name" value="NO66-like"/>
</dbReference>
<keyword evidence="3" id="KW-0223">Dioxygenase</keyword>
<proteinExistence type="predicted"/>
<evidence type="ECO:0000256" key="2">
    <source>
        <dbReference type="ARBA" id="ARBA00022723"/>
    </source>
</evidence>
<dbReference type="PROSITE" id="PS51184">
    <property type="entry name" value="JMJC"/>
    <property type="match status" value="1"/>
</dbReference>
<organism evidence="7 8">
    <name type="scientific">Neptuniibacter caesariensis</name>
    <dbReference type="NCBI Taxonomy" id="207954"/>
    <lineage>
        <taxon>Bacteria</taxon>
        <taxon>Pseudomonadati</taxon>
        <taxon>Pseudomonadota</taxon>
        <taxon>Gammaproteobacteria</taxon>
        <taxon>Oceanospirillales</taxon>
        <taxon>Oceanospirillaceae</taxon>
        <taxon>Neptuniibacter</taxon>
    </lineage>
</organism>
<sequence>MHSPFGDISIATFLSEYWQKKPLLIRNAFPDFEPPLNADELAGMALEQDVESRLIIQSPDAEEWHLKHGPLTEKTFAELPDSHWTLLVQAVDHWVPEAAELVEQFRFIPNWRLDDLMISYAANGGGVGPHYDNYDVFLIQATGARRWEIGGIFSEDSPRRDDVPVMILPEWEAEESWDLQPGDMLYLPPRVGHNGYALGDDCMTLSVGFRAPSHQEIFTGFTNYLDTVTSAEDRYADPDLKLQTNPGEITTEALQRVQHILQEYCANPELLSHWLGQFMTDPKYPDLTGEQSIEMAGDDIRNLIEAGVPLCRNEGSRYAYHQGPNFILFVDGKGCACSPGQIDLAKQLCASLYHTGIPTTQENLDLIRALLLQGSLYFLDAG</sequence>
<keyword evidence="4" id="KW-0560">Oxidoreductase</keyword>
<dbReference type="PANTHER" id="PTHR13096:SF8">
    <property type="entry name" value="RIBOSOMAL OXYGENASE 1"/>
    <property type="match status" value="1"/>
</dbReference>
<feature type="domain" description="JmjC" evidence="6">
    <location>
        <begin position="97"/>
        <end position="226"/>
    </location>
</feature>
<evidence type="ECO:0000313" key="8">
    <source>
        <dbReference type="Proteomes" id="UP000243469"/>
    </source>
</evidence>
<dbReference type="GO" id="GO:0046872">
    <property type="term" value="F:metal ion binding"/>
    <property type="evidence" value="ECO:0007669"/>
    <property type="project" value="UniProtKB-KW"/>
</dbReference>
<name>A0A2G6JPP1_NEPCE</name>
<evidence type="ECO:0000313" key="7">
    <source>
        <dbReference type="EMBL" id="PIE25383.1"/>
    </source>
</evidence>
<dbReference type="Pfam" id="PF20514">
    <property type="entry name" value="WHD_ROXA"/>
    <property type="match status" value="1"/>
</dbReference>
<protein>
    <submittedName>
        <fullName evidence="7">Cupin</fullName>
    </submittedName>
</protein>
<reference evidence="7 8" key="1">
    <citation type="submission" date="2017-10" db="EMBL/GenBank/DDBJ databases">
        <title>Novel microbial diversity and functional potential in the marine mammal oral microbiome.</title>
        <authorList>
            <person name="Dudek N.K."/>
            <person name="Sun C.L."/>
            <person name="Burstein D."/>
            <person name="Kantor R.S."/>
            <person name="Aliaga Goltsman D.S."/>
            <person name="Bik E.M."/>
            <person name="Thomas B.C."/>
            <person name="Banfield J.F."/>
            <person name="Relman D.A."/>
        </authorList>
    </citation>
    <scope>NUCLEOTIDE SEQUENCE [LARGE SCALE GENOMIC DNA]</scope>
    <source>
        <strain evidence="7">DOLJORAL78_47_21</strain>
    </source>
</reference>
<dbReference type="SUPFAM" id="SSF51197">
    <property type="entry name" value="Clavaminate synthase-like"/>
    <property type="match status" value="1"/>
</dbReference>
<dbReference type="GO" id="GO:0016706">
    <property type="term" value="F:2-oxoglutarate-dependent dioxygenase activity"/>
    <property type="evidence" value="ECO:0007669"/>
    <property type="project" value="TreeGrafter"/>
</dbReference>
<dbReference type="Gene3D" id="3.40.366.30">
    <property type="entry name" value="50S ribosomal protein L16 arginine hydroxylase, Chain A, Domain 2"/>
    <property type="match status" value="1"/>
</dbReference>
<dbReference type="Proteomes" id="UP000243469">
    <property type="component" value="Unassembled WGS sequence"/>
</dbReference>
<evidence type="ECO:0000256" key="5">
    <source>
        <dbReference type="ARBA" id="ARBA00023004"/>
    </source>
</evidence>
<dbReference type="SMART" id="SM00558">
    <property type="entry name" value="JmjC"/>
    <property type="match status" value="1"/>
</dbReference>
<dbReference type="Gene3D" id="2.60.120.650">
    <property type="entry name" value="Cupin"/>
    <property type="match status" value="1"/>
</dbReference>
<dbReference type="InterPro" id="IPR003347">
    <property type="entry name" value="JmjC_dom"/>
</dbReference>